<proteinExistence type="predicted"/>
<feature type="region of interest" description="Disordered" evidence="1">
    <location>
        <begin position="63"/>
        <end position="83"/>
    </location>
</feature>
<name>A0ABV6URN4_9ACTN</name>
<evidence type="ECO:0000313" key="2">
    <source>
        <dbReference type="EMBL" id="MFC1404133.1"/>
    </source>
</evidence>
<dbReference type="InterPro" id="IPR019239">
    <property type="entry name" value="VapB_antitoxin"/>
</dbReference>
<accession>A0ABV6URN4</accession>
<evidence type="ECO:0000256" key="1">
    <source>
        <dbReference type="SAM" id="MobiDB-lite"/>
    </source>
</evidence>
<keyword evidence="3" id="KW-1185">Reference proteome</keyword>
<dbReference type="Proteomes" id="UP001592528">
    <property type="component" value="Unassembled WGS sequence"/>
</dbReference>
<dbReference type="EMBL" id="JBHEZZ010000013">
    <property type="protein sequence ID" value="MFC1404133.1"/>
    <property type="molecule type" value="Genomic_DNA"/>
</dbReference>
<comment type="caution">
    <text evidence="2">The sequence shown here is derived from an EMBL/GenBank/DDBJ whole genome shotgun (WGS) entry which is preliminary data.</text>
</comment>
<dbReference type="RefSeq" id="WP_030256094.1">
    <property type="nucleotide sequence ID" value="NZ_JBHEZZ010000013.1"/>
</dbReference>
<evidence type="ECO:0000313" key="3">
    <source>
        <dbReference type="Proteomes" id="UP001592528"/>
    </source>
</evidence>
<organism evidence="2 3">
    <name type="scientific">Streptacidiphilus cavernicola</name>
    <dbReference type="NCBI Taxonomy" id="3342716"/>
    <lineage>
        <taxon>Bacteria</taxon>
        <taxon>Bacillati</taxon>
        <taxon>Actinomycetota</taxon>
        <taxon>Actinomycetes</taxon>
        <taxon>Kitasatosporales</taxon>
        <taxon>Streptomycetaceae</taxon>
        <taxon>Streptacidiphilus</taxon>
    </lineage>
</organism>
<dbReference type="Pfam" id="PF09957">
    <property type="entry name" value="VapB_antitoxin"/>
    <property type="match status" value="1"/>
</dbReference>
<reference evidence="2 3" key="1">
    <citation type="submission" date="2024-09" db="EMBL/GenBank/DDBJ databases">
        <authorList>
            <person name="Lee S.D."/>
        </authorList>
    </citation>
    <scope>NUCLEOTIDE SEQUENCE [LARGE SCALE GENOMIC DNA]</scope>
    <source>
        <strain evidence="2 3">N1-5</strain>
    </source>
</reference>
<protein>
    <submittedName>
        <fullName evidence="2">Type II toxin-antitoxin system VapB family antitoxin</fullName>
    </submittedName>
</protein>
<sequence length="83" mass="9185">MSKILMELDDEMLAEAAARFGTTTKVATVRAALREAVKYQRRQEFFDAMDRGEFDFSDIIAASGPRDEQGNLIKGDPGKETVG</sequence>
<gene>
    <name evidence="2" type="ORF">ACEZDJ_22845</name>
</gene>